<evidence type="ECO:0000313" key="2">
    <source>
        <dbReference type="Proteomes" id="UP000322234"/>
    </source>
</evidence>
<dbReference type="Proteomes" id="UP000322234">
    <property type="component" value="Unassembled WGS sequence"/>
</dbReference>
<protein>
    <submittedName>
        <fullName evidence="1">Uncharacterized protein</fullName>
    </submittedName>
</protein>
<keyword evidence="2" id="KW-1185">Reference proteome</keyword>
<dbReference type="EMBL" id="VBQZ03000058">
    <property type="protein sequence ID" value="MXQ89781.1"/>
    <property type="molecule type" value="Genomic_DNA"/>
</dbReference>
<name>A0A6B0RLA5_9CETA</name>
<comment type="caution">
    <text evidence="1">The sequence shown here is derived from an EMBL/GenBank/DDBJ whole genome shotgun (WGS) entry which is preliminary data.</text>
</comment>
<evidence type="ECO:0000313" key="1">
    <source>
        <dbReference type="EMBL" id="MXQ89781.1"/>
    </source>
</evidence>
<proteinExistence type="predicted"/>
<dbReference type="AlphaFoldDB" id="A0A6B0RLA5"/>
<accession>A0A6B0RLA5</accession>
<organism evidence="1 2">
    <name type="scientific">Bos mutus</name>
    <name type="common">wild yak</name>
    <dbReference type="NCBI Taxonomy" id="72004"/>
    <lineage>
        <taxon>Eukaryota</taxon>
        <taxon>Metazoa</taxon>
        <taxon>Chordata</taxon>
        <taxon>Craniata</taxon>
        <taxon>Vertebrata</taxon>
        <taxon>Euteleostomi</taxon>
        <taxon>Mammalia</taxon>
        <taxon>Eutheria</taxon>
        <taxon>Laurasiatheria</taxon>
        <taxon>Artiodactyla</taxon>
        <taxon>Ruminantia</taxon>
        <taxon>Pecora</taxon>
        <taxon>Bovidae</taxon>
        <taxon>Bovinae</taxon>
        <taxon>Bos</taxon>
    </lineage>
</organism>
<sequence>MMEKNRSGPLKEISQEELKLHTIGVSSKWFGTTEGTVQGTKAMKSEMLQKHFVGDRSSVQVPAPHLQCSGCANKLRQCRGWAGVPSTLLTEVPSSPGTCSAAGQWAPGICNFSADMRGESFFAFLELTSRLSENRVTEQQQCSSSSRPTQMSLRLFLESTGNGLQWASQMKPFTTPGLLPFSSSLCCDDTTSDDQASKADAFPKHDGCCEGVYQT</sequence>
<gene>
    <name evidence="1" type="ORF">E5288_WYG011592</name>
</gene>
<reference evidence="1" key="1">
    <citation type="submission" date="2019-10" db="EMBL/GenBank/DDBJ databases">
        <title>The sequence and de novo assembly of the wild yak genome.</title>
        <authorList>
            <person name="Liu Y."/>
        </authorList>
    </citation>
    <scope>NUCLEOTIDE SEQUENCE [LARGE SCALE GENOMIC DNA]</scope>
    <source>
        <strain evidence="1">WY2019</strain>
    </source>
</reference>